<evidence type="ECO:0000313" key="2">
    <source>
        <dbReference type="EMBL" id="KPH85799.1"/>
    </source>
</evidence>
<evidence type="ECO:0000256" key="1">
    <source>
        <dbReference type="SAM" id="MobiDB-lite"/>
    </source>
</evidence>
<protein>
    <submittedName>
        <fullName evidence="2">Uncharacterized protein</fullName>
    </submittedName>
</protein>
<name>A0A0N1F9Z9_9PROT</name>
<proteinExistence type="predicted"/>
<organism evidence="2 3">
    <name type="scientific">Komagataeibacter intermedius AF2</name>
    <dbReference type="NCBI Taxonomy" id="1458464"/>
    <lineage>
        <taxon>Bacteria</taxon>
        <taxon>Pseudomonadati</taxon>
        <taxon>Pseudomonadota</taxon>
        <taxon>Alphaproteobacteria</taxon>
        <taxon>Acetobacterales</taxon>
        <taxon>Acetobacteraceae</taxon>
        <taxon>Komagataeibacter</taxon>
    </lineage>
</organism>
<evidence type="ECO:0000313" key="3">
    <source>
        <dbReference type="Proteomes" id="UP000031553"/>
    </source>
</evidence>
<dbReference type="RefSeq" id="WP_039736864.1">
    <property type="nucleotide sequence ID" value="NZ_JUFX02000225.1"/>
</dbReference>
<accession>A0A0N1F9Z9</accession>
<comment type="caution">
    <text evidence="2">The sequence shown here is derived from an EMBL/GenBank/DDBJ whole genome shotgun (WGS) entry which is preliminary data.</text>
</comment>
<dbReference type="OrthoDB" id="7280412at2"/>
<dbReference type="EMBL" id="JUFX02000225">
    <property type="protein sequence ID" value="KPH85799.1"/>
    <property type="molecule type" value="Genomic_DNA"/>
</dbReference>
<feature type="region of interest" description="Disordered" evidence="1">
    <location>
        <begin position="32"/>
        <end position="74"/>
    </location>
</feature>
<sequence>MKKGPPRGWPVIVVYGCHAFFRLAARVMRGGRKPPTENPAAIAARGPGHPEKLTHEERKDLCGRVVPEENRRAT</sequence>
<feature type="compositionally biased region" description="Basic and acidic residues" evidence="1">
    <location>
        <begin position="48"/>
        <end position="74"/>
    </location>
</feature>
<reference evidence="2 3" key="1">
    <citation type="submission" date="2015-07" db="EMBL/GenBank/DDBJ databases">
        <title>Draft Genome Sequence of Komagataeibacter intermedius Strain AF2, Isolated from Kombucha Tea.</title>
        <authorList>
            <person name="Santos R.A."/>
            <person name="Berretta A.A."/>
            <person name="Barud H.S."/>
            <person name="Ribeiro S.J."/>
            <person name="Gonzalez-Garcia L.N."/>
            <person name="Zucchi T.D."/>
            <person name="Goldman G.H."/>
            <person name="Riano-Pachon D.M."/>
        </authorList>
    </citation>
    <scope>NUCLEOTIDE SEQUENCE [LARGE SCALE GENOMIC DNA]</scope>
    <source>
        <strain evidence="2 3">AF2</strain>
    </source>
</reference>
<dbReference type="AlphaFoldDB" id="A0A0N1F9Z9"/>
<gene>
    <name evidence="2" type="ORF">GLUCOINTEAF2_0201054</name>
</gene>
<dbReference type="Proteomes" id="UP000031553">
    <property type="component" value="Unassembled WGS sequence"/>
</dbReference>